<dbReference type="EMBL" id="JAEVFJ010000001">
    <property type="protein sequence ID" value="KAH8107841.1"/>
    <property type="molecule type" value="Genomic_DNA"/>
</dbReference>
<keyword evidence="3" id="KW-1185">Reference proteome</keyword>
<gene>
    <name evidence="2" type="ORF">BXZ70DRAFT_912936</name>
</gene>
<organism evidence="2 3">
    <name type="scientific">Cristinia sonorae</name>
    <dbReference type="NCBI Taxonomy" id="1940300"/>
    <lineage>
        <taxon>Eukaryota</taxon>
        <taxon>Fungi</taxon>
        <taxon>Dikarya</taxon>
        <taxon>Basidiomycota</taxon>
        <taxon>Agaricomycotina</taxon>
        <taxon>Agaricomycetes</taxon>
        <taxon>Agaricomycetidae</taxon>
        <taxon>Agaricales</taxon>
        <taxon>Pleurotineae</taxon>
        <taxon>Stephanosporaceae</taxon>
        <taxon>Cristinia</taxon>
    </lineage>
</organism>
<evidence type="ECO:0000313" key="3">
    <source>
        <dbReference type="Proteomes" id="UP000813824"/>
    </source>
</evidence>
<evidence type="ECO:0000256" key="1">
    <source>
        <dbReference type="SAM" id="Coils"/>
    </source>
</evidence>
<name>A0A8K0XVU8_9AGAR</name>
<sequence length="512" mass="59017">MFTLNLQGVYSLEKMRQDHDEDIADVFYSATIAIWSLHHLAKLTIETDMLSKFESILKKVEQTLSDFGQYVIDYYSKNKAVRLITIHGASSALEAFRGEFDGQKVELQWFLDTHTAVSTQRGLNLTQNKLDKLVNKMESQSDTMKKVAENYRKGREQLNQMQDNFNAQFTNILDTIKQSNAETRDAIIKRLDEGPHELIIDESMKLVWKDMRWRNTVKCRHFLDAVQDSFFTRFATLLKSTSNYHQDQWTMTILSKSIFYPGVGDAIDADSTGFVSVTQLNNFLAMRPDGWSVPEWLSFWAVGWAQCNMTYRVRIHDKWNEITEKTSSLVTTFGPDHAFSQFIAETEQFIKNVVGVAEEDYEEEILGADAEAELHRLNTKYRRLQEQMLGDQLANTIIQEQADVINIIGQPRIELSLLPLIYMWLTYFAGKVDATAGEDNVALLATEFTLARKTLEAMVSRRLGELVQIWSQQKEHLPTQVAGFCSGIFESYYDNVFQKVRAEKRAKKLKTY</sequence>
<evidence type="ECO:0008006" key="4">
    <source>
        <dbReference type="Google" id="ProtNLM"/>
    </source>
</evidence>
<reference evidence="2" key="1">
    <citation type="journal article" date="2021" name="New Phytol.">
        <title>Evolutionary innovations through gain and loss of genes in the ectomycorrhizal Boletales.</title>
        <authorList>
            <person name="Wu G."/>
            <person name="Miyauchi S."/>
            <person name="Morin E."/>
            <person name="Kuo A."/>
            <person name="Drula E."/>
            <person name="Varga T."/>
            <person name="Kohler A."/>
            <person name="Feng B."/>
            <person name="Cao Y."/>
            <person name="Lipzen A."/>
            <person name="Daum C."/>
            <person name="Hundley H."/>
            <person name="Pangilinan J."/>
            <person name="Johnson J."/>
            <person name="Barry K."/>
            <person name="LaButti K."/>
            <person name="Ng V."/>
            <person name="Ahrendt S."/>
            <person name="Min B."/>
            <person name="Choi I.G."/>
            <person name="Park H."/>
            <person name="Plett J.M."/>
            <person name="Magnuson J."/>
            <person name="Spatafora J.W."/>
            <person name="Nagy L.G."/>
            <person name="Henrissat B."/>
            <person name="Grigoriev I.V."/>
            <person name="Yang Z.L."/>
            <person name="Xu J."/>
            <person name="Martin F.M."/>
        </authorList>
    </citation>
    <scope>NUCLEOTIDE SEQUENCE</scope>
    <source>
        <strain evidence="2">KKN 215</strain>
    </source>
</reference>
<dbReference type="Proteomes" id="UP000813824">
    <property type="component" value="Unassembled WGS sequence"/>
</dbReference>
<feature type="coiled-coil region" evidence="1">
    <location>
        <begin position="123"/>
        <end position="164"/>
    </location>
</feature>
<keyword evidence="1" id="KW-0175">Coiled coil</keyword>
<evidence type="ECO:0000313" key="2">
    <source>
        <dbReference type="EMBL" id="KAH8107841.1"/>
    </source>
</evidence>
<dbReference type="OrthoDB" id="3222020at2759"/>
<proteinExistence type="predicted"/>
<dbReference type="AlphaFoldDB" id="A0A8K0XVU8"/>
<accession>A0A8K0XVU8</accession>
<protein>
    <recommendedName>
        <fullName evidence="4">EF-hand domain-containing protein</fullName>
    </recommendedName>
</protein>
<comment type="caution">
    <text evidence="2">The sequence shown here is derived from an EMBL/GenBank/DDBJ whole genome shotgun (WGS) entry which is preliminary data.</text>
</comment>